<evidence type="ECO:0000256" key="1">
    <source>
        <dbReference type="SAM" id="MobiDB-lite"/>
    </source>
</evidence>
<feature type="compositionally biased region" description="Acidic residues" evidence="1">
    <location>
        <begin position="255"/>
        <end position="272"/>
    </location>
</feature>
<comment type="caution">
    <text evidence="2">The sequence shown here is derived from an EMBL/GenBank/DDBJ whole genome shotgun (WGS) entry which is preliminary data.</text>
</comment>
<name>A0ABT5LJ88_9GAMM</name>
<feature type="compositionally biased region" description="Basic and acidic residues" evidence="1">
    <location>
        <begin position="229"/>
        <end position="254"/>
    </location>
</feature>
<evidence type="ECO:0000313" key="2">
    <source>
        <dbReference type="EMBL" id="MDC9591171.1"/>
    </source>
</evidence>
<dbReference type="Proteomes" id="UP001217178">
    <property type="component" value="Unassembled WGS sequence"/>
</dbReference>
<feature type="region of interest" description="Disordered" evidence="1">
    <location>
        <begin position="220"/>
        <end position="272"/>
    </location>
</feature>
<feature type="compositionally biased region" description="Basic and acidic residues" evidence="1">
    <location>
        <begin position="186"/>
        <end position="195"/>
    </location>
</feature>
<dbReference type="InterPro" id="IPR016913">
    <property type="entry name" value="UCP029215"/>
</dbReference>
<proteinExistence type="predicted"/>
<dbReference type="RefSeq" id="WP_273556407.1">
    <property type="nucleotide sequence ID" value="NZ_JAQRFI010000062.1"/>
</dbReference>
<dbReference type="EMBL" id="JAQRFI010000062">
    <property type="protein sequence ID" value="MDC9591171.1"/>
    <property type="molecule type" value="Genomic_DNA"/>
</dbReference>
<feature type="compositionally biased region" description="Polar residues" evidence="1">
    <location>
        <begin position="405"/>
        <end position="420"/>
    </location>
</feature>
<sequence length="428" mass="47287">MSKRTYDLNGWLEVKDNPITKVGVFDYLGSEIGAPVADQIYKVLRPREELENIATINSFKLMPFVDEHEMMGRNATPAEKKGIEGVIGESVYFDYPYLKGNIKILSNSALNQINSGKIELSPGYSCRYDFTPGTFDGEHYDAIQRDIRANHLALVEEGRTGPDVAVQDQRIITIDTKELVSMATEEQDKDKKDQSTTDDSGFTPEQTEALQAMIAAAIAGQAPAADEDPEKKKTGDEDTEQKQPDSEEEKKAEDAVEEAEAAAEAAEAGEPEAMENAEIAIEAAEQAIEEAKEHLDQATTDGLNRRIKRIRRGIQAMDDISRLKRKVNRLEKAKPTLDTGDLIKQISGRDTLAHKLTPFVGVFDHSSMTRQGVAEYGVKQLGIPCQKGQETIALDAWMHGRVPDSQKNTSTTDAAISQQSIKDKWSKA</sequence>
<dbReference type="Pfam" id="PF09979">
    <property type="entry name" value="DUF2213"/>
    <property type="match status" value="1"/>
</dbReference>
<organism evidence="2 3">
    <name type="scientific">Xenorhabdus yunnanensis</name>
    <dbReference type="NCBI Taxonomy" id="3025878"/>
    <lineage>
        <taxon>Bacteria</taxon>
        <taxon>Pseudomonadati</taxon>
        <taxon>Pseudomonadota</taxon>
        <taxon>Gammaproteobacteria</taxon>
        <taxon>Enterobacterales</taxon>
        <taxon>Morganellaceae</taxon>
        <taxon>Xenorhabdus</taxon>
    </lineage>
</organism>
<feature type="region of interest" description="Disordered" evidence="1">
    <location>
        <begin position="403"/>
        <end position="428"/>
    </location>
</feature>
<evidence type="ECO:0000313" key="3">
    <source>
        <dbReference type="Proteomes" id="UP001217178"/>
    </source>
</evidence>
<accession>A0ABT5LJ88</accession>
<reference evidence="2 3" key="1">
    <citation type="submission" date="2023-02" db="EMBL/GenBank/DDBJ databases">
        <title>Entomopathogenic bacteria.</title>
        <authorList>
            <person name="Machado R.A."/>
        </authorList>
    </citation>
    <scope>NUCLEOTIDE SEQUENCE [LARGE SCALE GENOMIC DNA]</scope>
    <source>
        <strain evidence="2 3">XENO-10</strain>
    </source>
</reference>
<feature type="region of interest" description="Disordered" evidence="1">
    <location>
        <begin position="182"/>
        <end position="203"/>
    </location>
</feature>
<gene>
    <name evidence="2" type="ORF">PSI23_18220</name>
</gene>
<protein>
    <submittedName>
        <fullName evidence="2">DUF2213 domain-containing protein</fullName>
    </submittedName>
</protein>
<keyword evidence="3" id="KW-1185">Reference proteome</keyword>